<accession>A0A2G7TAZ1</accession>
<sequence length="76" mass="8062">MHHLDTIDGIIALAETGPGVEPGEALNVLARIISDMDPQEAHYKERVAGLVLVGATLWRTSIAAGDTSIDAALWRA</sequence>
<proteinExistence type="predicted"/>
<reference evidence="1" key="1">
    <citation type="submission" date="2017-10" db="EMBL/GenBank/DDBJ databases">
        <title>Chryseobacterium sp. B5 is a hydrocarbonoclastic and plant growth promoting bacterium.</title>
        <authorList>
            <person name="Thijs S."/>
            <person name="Gkorezis P."/>
            <person name="Van Hamme J."/>
        </authorList>
    </citation>
    <scope>NUCLEOTIDE SEQUENCE</scope>
    <source>
        <strain evidence="1">B5</strain>
    </source>
</reference>
<gene>
    <name evidence="1" type="ORF">CTI11_08700</name>
</gene>
<comment type="caution">
    <text evidence="1">The sequence shown here is derived from an EMBL/GenBank/DDBJ whole genome shotgun (WGS) entry which is preliminary data.</text>
</comment>
<protein>
    <submittedName>
        <fullName evidence="1">Uncharacterized protein</fullName>
    </submittedName>
</protein>
<dbReference type="AlphaFoldDB" id="A0A2G7TAZ1"/>
<organism evidence="1">
    <name type="scientific">Chryseobacterium sp. B5</name>
    <dbReference type="NCBI Taxonomy" id="2050562"/>
    <lineage>
        <taxon>Bacteria</taxon>
        <taxon>Pseudomonadati</taxon>
        <taxon>Bacteroidota</taxon>
        <taxon>Flavobacteriia</taxon>
        <taxon>Flavobacteriales</taxon>
        <taxon>Weeksellaceae</taxon>
        <taxon>Chryseobacterium group</taxon>
        <taxon>Chryseobacterium</taxon>
    </lineage>
</organism>
<name>A0A2G7TAZ1_9FLAO</name>
<dbReference type="EMBL" id="PEKC01000023">
    <property type="protein sequence ID" value="PII36217.1"/>
    <property type="molecule type" value="Genomic_DNA"/>
</dbReference>
<evidence type="ECO:0000313" key="1">
    <source>
        <dbReference type="EMBL" id="PII36217.1"/>
    </source>
</evidence>